<comment type="caution">
    <text evidence="2">The sequence shown here is derived from an EMBL/GenBank/DDBJ whole genome shotgun (WGS) entry which is preliminary data.</text>
</comment>
<dbReference type="Proteomes" id="UP000712600">
    <property type="component" value="Unassembled WGS sequence"/>
</dbReference>
<dbReference type="AlphaFoldDB" id="A0A8S9PL31"/>
<accession>A0A8S9PL31</accession>
<protein>
    <submittedName>
        <fullName evidence="2">Uncharacterized protein</fullName>
    </submittedName>
</protein>
<name>A0A8S9PL31_BRACR</name>
<evidence type="ECO:0000313" key="2">
    <source>
        <dbReference type="EMBL" id="KAF3521559.1"/>
    </source>
</evidence>
<gene>
    <name evidence="2" type="ORF">F2Q69_00048678</name>
</gene>
<sequence length="92" mass="10646">MTFLLSIFNYTMLNMEPDERLNNEHKFLARLSSPRTPAPTSNSHTPTNRSWPPYITLALSIAKLVLCLSYLFGGILFRRAQQFMNQLLEKVE</sequence>
<reference evidence="2" key="1">
    <citation type="submission" date="2019-12" db="EMBL/GenBank/DDBJ databases">
        <title>Genome sequencing and annotation of Brassica cretica.</title>
        <authorList>
            <person name="Studholme D.J."/>
            <person name="Sarris P."/>
        </authorList>
    </citation>
    <scope>NUCLEOTIDE SEQUENCE</scope>
    <source>
        <strain evidence="2">PFS-109/04</strain>
        <tissue evidence="2">Leaf</tissue>
    </source>
</reference>
<dbReference type="EMBL" id="QGKX02001347">
    <property type="protein sequence ID" value="KAF3521559.1"/>
    <property type="molecule type" value="Genomic_DNA"/>
</dbReference>
<evidence type="ECO:0000313" key="3">
    <source>
        <dbReference type="Proteomes" id="UP000712600"/>
    </source>
</evidence>
<keyword evidence="1" id="KW-1133">Transmembrane helix</keyword>
<proteinExistence type="predicted"/>
<keyword evidence="1" id="KW-0812">Transmembrane</keyword>
<feature type="transmembrane region" description="Helical" evidence="1">
    <location>
        <begin position="54"/>
        <end position="77"/>
    </location>
</feature>
<evidence type="ECO:0000256" key="1">
    <source>
        <dbReference type="SAM" id="Phobius"/>
    </source>
</evidence>
<organism evidence="2 3">
    <name type="scientific">Brassica cretica</name>
    <name type="common">Mustard</name>
    <dbReference type="NCBI Taxonomy" id="69181"/>
    <lineage>
        <taxon>Eukaryota</taxon>
        <taxon>Viridiplantae</taxon>
        <taxon>Streptophyta</taxon>
        <taxon>Embryophyta</taxon>
        <taxon>Tracheophyta</taxon>
        <taxon>Spermatophyta</taxon>
        <taxon>Magnoliopsida</taxon>
        <taxon>eudicotyledons</taxon>
        <taxon>Gunneridae</taxon>
        <taxon>Pentapetalae</taxon>
        <taxon>rosids</taxon>
        <taxon>malvids</taxon>
        <taxon>Brassicales</taxon>
        <taxon>Brassicaceae</taxon>
        <taxon>Brassiceae</taxon>
        <taxon>Brassica</taxon>
    </lineage>
</organism>
<keyword evidence="1" id="KW-0472">Membrane</keyword>